<dbReference type="Proteomes" id="UP001251870">
    <property type="component" value="Unassembled WGS sequence"/>
</dbReference>
<keyword evidence="3" id="KW-1185">Reference proteome</keyword>
<name>A0ABU2DT68_9MICC</name>
<organism evidence="2 3">
    <name type="scientific">Nesterenkonia aerolata</name>
    <dbReference type="NCBI Taxonomy" id="3074079"/>
    <lineage>
        <taxon>Bacteria</taxon>
        <taxon>Bacillati</taxon>
        <taxon>Actinomycetota</taxon>
        <taxon>Actinomycetes</taxon>
        <taxon>Micrococcales</taxon>
        <taxon>Micrococcaceae</taxon>
        <taxon>Nesterenkonia</taxon>
    </lineage>
</organism>
<accession>A0ABU2DT68</accession>
<comment type="caution">
    <text evidence="2">The sequence shown here is derived from an EMBL/GenBank/DDBJ whole genome shotgun (WGS) entry which is preliminary data.</text>
</comment>
<feature type="region of interest" description="Disordered" evidence="1">
    <location>
        <begin position="1"/>
        <end position="20"/>
    </location>
</feature>
<evidence type="ECO:0008006" key="4">
    <source>
        <dbReference type="Google" id="ProtNLM"/>
    </source>
</evidence>
<dbReference type="EMBL" id="JAVKGR010000008">
    <property type="protein sequence ID" value="MDR8019596.1"/>
    <property type="molecule type" value="Genomic_DNA"/>
</dbReference>
<reference evidence="2 3" key="1">
    <citation type="submission" date="2023-09" db="EMBL/GenBank/DDBJ databases">
        <title>Description of three actinobacteria isolated from air of manufacturing shop in a pharmaceutical factory.</title>
        <authorList>
            <person name="Zhang D.-F."/>
        </authorList>
    </citation>
    <scope>NUCLEOTIDE SEQUENCE [LARGE SCALE GENOMIC DNA]</scope>
    <source>
        <strain evidence="2 3">LY-0111</strain>
    </source>
</reference>
<dbReference type="RefSeq" id="WP_310548581.1">
    <property type="nucleotide sequence ID" value="NZ_JAVKGR010000008.1"/>
</dbReference>
<gene>
    <name evidence="2" type="ORF">RIL96_08470</name>
</gene>
<protein>
    <recommendedName>
        <fullName evidence="4">Bacterial toxin 50 domain-containing protein</fullName>
    </recommendedName>
</protein>
<evidence type="ECO:0000313" key="2">
    <source>
        <dbReference type="EMBL" id="MDR8019596.1"/>
    </source>
</evidence>
<proteinExistence type="predicted"/>
<evidence type="ECO:0000256" key="1">
    <source>
        <dbReference type="SAM" id="MobiDB-lite"/>
    </source>
</evidence>
<evidence type="ECO:0000313" key="3">
    <source>
        <dbReference type="Proteomes" id="UP001251870"/>
    </source>
</evidence>
<feature type="compositionally biased region" description="Polar residues" evidence="1">
    <location>
        <begin position="1"/>
        <end position="10"/>
    </location>
</feature>
<sequence>MNADTTTRTAENPLLPDSAEANSALEAAAQCLADTQVAGFEAEPDQVNRQHEQALKRVAATAEGREHLRRQLAEAQSVVDTFTEPTAALGRDYPDLPPASQLSRKNSLETVRTYPQLIARGESRQACLAAFADAGFGQQSRRIAAAEARRVLQAWGDHEVRYTFGPYREPRPRRIVKVTRDHIYTEALGLEGPSQITLSRQHFHQDAAGNLLVADPRMHGGLPYAMYSPIGD</sequence>